<dbReference type="RefSeq" id="XP_022461725.1">
    <property type="nucleotide sequence ID" value="XM_022601908.1"/>
</dbReference>
<feature type="binding site" evidence="6">
    <location>
        <position position="172"/>
    </location>
    <ligand>
        <name>FAD</name>
        <dbReference type="ChEBI" id="CHEBI:57692"/>
    </ligand>
</feature>
<evidence type="ECO:0000256" key="3">
    <source>
        <dbReference type="ARBA" id="ARBA00022630"/>
    </source>
</evidence>
<dbReference type="HOGENOM" id="CLU_034311_2_0_1"/>
<dbReference type="PROSITE" id="PS00677">
    <property type="entry name" value="DAO"/>
    <property type="match status" value="1"/>
</dbReference>
<evidence type="ECO:0000256" key="7">
    <source>
        <dbReference type="SAM" id="SignalP"/>
    </source>
</evidence>
<dbReference type="Pfam" id="PF01266">
    <property type="entry name" value="DAO"/>
    <property type="match status" value="1"/>
</dbReference>
<dbReference type="STRING" id="1382522.W6MV31"/>
<feature type="chain" id="PRO_5004878866" description="FAD dependent oxidoreductase domain-containing protein" evidence="7">
    <location>
        <begin position="17"/>
        <end position="359"/>
    </location>
</feature>
<feature type="binding site" evidence="6">
    <location>
        <position position="333"/>
    </location>
    <ligand>
        <name>D-dopa</name>
        <dbReference type="ChEBI" id="CHEBI:149689"/>
    </ligand>
</feature>
<dbReference type="GO" id="GO:0003884">
    <property type="term" value="F:D-amino-acid oxidase activity"/>
    <property type="evidence" value="ECO:0007669"/>
    <property type="project" value="InterPro"/>
</dbReference>
<evidence type="ECO:0000256" key="4">
    <source>
        <dbReference type="ARBA" id="ARBA00022827"/>
    </source>
</evidence>
<dbReference type="Gene3D" id="3.30.9.10">
    <property type="entry name" value="D-Amino Acid Oxidase, subunit A, domain 2"/>
    <property type="match status" value="1"/>
</dbReference>
<dbReference type="GO" id="GO:0005737">
    <property type="term" value="C:cytoplasm"/>
    <property type="evidence" value="ECO:0007669"/>
    <property type="project" value="TreeGrafter"/>
</dbReference>
<dbReference type="SUPFAM" id="SSF54373">
    <property type="entry name" value="FAD-linked reductases, C-terminal domain"/>
    <property type="match status" value="1"/>
</dbReference>
<evidence type="ECO:0000256" key="6">
    <source>
        <dbReference type="PIRSR" id="PIRSR000189-1"/>
    </source>
</evidence>
<dbReference type="PANTHER" id="PTHR11530">
    <property type="entry name" value="D-AMINO ACID OXIDASE"/>
    <property type="match status" value="1"/>
</dbReference>
<dbReference type="EMBL" id="HG793131">
    <property type="protein sequence ID" value="CDK29742.1"/>
    <property type="molecule type" value="Genomic_DNA"/>
</dbReference>
<evidence type="ECO:0000256" key="2">
    <source>
        <dbReference type="ARBA" id="ARBA00006730"/>
    </source>
</evidence>
<dbReference type="Proteomes" id="UP000019384">
    <property type="component" value="Unassembled WGS sequence"/>
</dbReference>
<comment type="similarity">
    <text evidence="2">Belongs to the DAMOX/DASOX family.</text>
</comment>
<name>W6MV31_9ASCO</name>
<dbReference type="InterPro" id="IPR006181">
    <property type="entry name" value="D-amino_acid_oxidase_CS"/>
</dbReference>
<comment type="cofactor">
    <cofactor evidence="1 6">
        <name>FAD</name>
        <dbReference type="ChEBI" id="CHEBI:57692"/>
    </cofactor>
</comment>
<dbReference type="Gene3D" id="3.40.50.720">
    <property type="entry name" value="NAD(P)-binding Rossmann-like Domain"/>
    <property type="match status" value="1"/>
</dbReference>
<keyword evidence="3" id="KW-0285">Flavoprotein</keyword>
<feature type="domain" description="FAD dependent oxidoreductase" evidence="8">
    <location>
        <begin position="3"/>
        <end position="349"/>
    </location>
</feature>
<evidence type="ECO:0000313" key="9">
    <source>
        <dbReference type="EMBL" id="CDK29742.1"/>
    </source>
</evidence>
<feature type="binding site" evidence="6">
    <location>
        <begin position="50"/>
        <end position="51"/>
    </location>
    <ligand>
        <name>FAD</name>
        <dbReference type="ChEBI" id="CHEBI:57692"/>
    </ligand>
</feature>
<dbReference type="PIRSF" id="PIRSF000189">
    <property type="entry name" value="D-aa_oxidase"/>
    <property type="match status" value="1"/>
</dbReference>
<dbReference type="PANTHER" id="PTHR11530:SF26">
    <property type="entry name" value="FAD DEPENDENT OXIDOREDUCTASE SUPERFAMILY (AFU_ORTHOLOGUE AFUA_5G13940)"/>
    <property type="match status" value="1"/>
</dbReference>
<dbReference type="GO" id="GO:0071949">
    <property type="term" value="F:FAD binding"/>
    <property type="evidence" value="ECO:0007669"/>
    <property type="project" value="InterPro"/>
</dbReference>
<evidence type="ECO:0000259" key="8">
    <source>
        <dbReference type="Pfam" id="PF01266"/>
    </source>
</evidence>
<dbReference type="InterPro" id="IPR006076">
    <property type="entry name" value="FAD-dep_OxRdtase"/>
</dbReference>
<keyword evidence="5" id="KW-0560">Oxidoreductase</keyword>
<sequence length="359" mass="40339">MSVVVLGAGIIGLAAAYELTEKGYQVEIIANYFPQDPSTLAKKDYSYYYTSPWAGAHYRPFPNVQPWDARESDYTRVTLKKFHEFAQIFYKTSVKFIEGVEWFEDEKPHYKRVGKGYSEGIPNFRRLNNAELPKDVSLGFKYETWSLTPPIFLWWLLQTLEARGVKFTVRTVDSVKEVYSLYPNCIGVVNCSGRGVTLDGSIDEFSTPIRGQTLLINPPPNHPYQNQTITHQDEKGIFTFIIPRPLTGTIIVGGTKQLGDTYDKPREADTQGLIAKASKLFPGLMKLNPKTGKKEFEILKVNVGFRPARSIGSRVELEKVGSKFLVHAYGVGGMGYEVSFGIAAKVVELVETGSRVRKL</sequence>
<evidence type="ECO:0000256" key="1">
    <source>
        <dbReference type="ARBA" id="ARBA00001974"/>
    </source>
</evidence>
<feature type="binding site" evidence="6">
    <location>
        <position position="231"/>
    </location>
    <ligand>
        <name>D-dopa</name>
        <dbReference type="ChEBI" id="CHEBI:149689"/>
    </ligand>
</feature>
<keyword evidence="4 6" id="KW-0274">FAD</keyword>
<keyword evidence="10" id="KW-1185">Reference proteome</keyword>
<dbReference type="InterPro" id="IPR023209">
    <property type="entry name" value="DAO"/>
</dbReference>
<protein>
    <recommendedName>
        <fullName evidence="8">FAD dependent oxidoreductase domain-containing protein</fullName>
    </recommendedName>
</protein>
<evidence type="ECO:0000313" key="10">
    <source>
        <dbReference type="Proteomes" id="UP000019384"/>
    </source>
</evidence>
<dbReference type="GO" id="GO:0019478">
    <property type="term" value="P:D-amino acid catabolic process"/>
    <property type="evidence" value="ECO:0007669"/>
    <property type="project" value="TreeGrafter"/>
</dbReference>
<proteinExistence type="inferred from homology"/>
<evidence type="ECO:0000256" key="5">
    <source>
        <dbReference type="ARBA" id="ARBA00023002"/>
    </source>
</evidence>
<reference evidence="9" key="1">
    <citation type="submission" date="2013-12" db="EMBL/GenBank/DDBJ databases">
        <authorList>
            <person name="Genoscope - CEA"/>
        </authorList>
    </citation>
    <scope>NUCLEOTIDE SEQUENCE</scope>
    <source>
        <strain evidence="9">CBS 1993</strain>
    </source>
</reference>
<dbReference type="AlphaFoldDB" id="W6MV31"/>
<gene>
    <name evidence="9" type="ORF">KUCA_T00005735001</name>
</gene>
<feature type="signal peptide" evidence="7">
    <location>
        <begin position="1"/>
        <end position="16"/>
    </location>
</feature>
<dbReference type="OrthoDB" id="2015447at2759"/>
<reference evidence="9" key="2">
    <citation type="submission" date="2014-02" db="EMBL/GenBank/DDBJ databases">
        <title>Complete DNA sequence of /Kuraishia capsulata/ illustrates novel genomic features among budding yeasts (/Saccharomycotina/).</title>
        <authorList>
            <person name="Morales L."/>
            <person name="Noel B."/>
            <person name="Porcel B."/>
            <person name="Marcet-Houben M."/>
            <person name="Hullo M-F."/>
            <person name="Sacerdot C."/>
            <person name="Tekaia F."/>
            <person name="Leh-Louis V."/>
            <person name="Despons L."/>
            <person name="Khanna V."/>
            <person name="Aury J-M."/>
            <person name="Barbe V."/>
            <person name="Couloux A."/>
            <person name="Labadie K."/>
            <person name="Pelletier E."/>
            <person name="Souciet J-L."/>
            <person name="Boekhout T."/>
            <person name="Gabaldon T."/>
            <person name="Wincker P."/>
            <person name="Dujon B."/>
        </authorList>
    </citation>
    <scope>NUCLEOTIDE SEQUENCE</scope>
    <source>
        <strain evidence="9">CBS 1993</strain>
    </source>
</reference>
<accession>W6MV31</accession>
<dbReference type="GeneID" id="34523113"/>
<keyword evidence="7" id="KW-0732">Signal</keyword>
<organism evidence="9 10">
    <name type="scientific">Kuraishia capsulata CBS 1993</name>
    <dbReference type="NCBI Taxonomy" id="1382522"/>
    <lineage>
        <taxon>Eukaryota</taxon>
        <taxon>Fungi</taxon>
        <taxon>Dikarya</taxon>
        <taxon>Ascomycota</taxon>
        <taxon>Saccharomycotina</taxon>
        <taxon>Pichiomycetes</taxon>
        <taxon>Pichiales</taxon>
        <taxon>Pichiaceae</taxon>
        <taxon>Kuraishia</taxon>
    </lineage>
</organism>
<dbReference type="SUPFAM" id="SSF51971">
    <property type="entry name" value="Nucleotide-binding domain"/>
    <property type="match status" value="1"/>
</dbReference>